<comment type="function">
    <text evidence="1">Transfers mannosyl residues to the hydroxyl group of serine or threonine residues.</text>
</comment>
<keyword evidence="8 17" id="KW-0812">Transmembrane</keyword>
<dbReference type="GO" id="GO:0004169">
    <property type="term" value="F:dolichyl-phosphate-mannose-protein mannosyltransferase activity"/>
    <property type="evidence" value="ECO:0007669"/>
    <property type="project" value="UniProtKB-EC"/>
</dbReference>
<evidence type="ECO:0000256" key="15">
    <source>
        <dbReference type="ARBA" id="ARBA00045102"/>
    </source>
</evidence>
<evidence type="ECO:0000259" key="18">
    <source>
        <dbReference type="Pfam" id="PF08409"/>
    </source>
</evidence>
<dbReference type="Pfam" id="PF08409">
    <property type="entry name" value="TMTC_DUF1736"/>
    <property type="match status" value="1"/>
</dbReference>
<evidence type="ECO:0000256" key="4">
    <source>
        <dbReference type="ARBA" id="ARBA00004922"/>
    </source>
</evidence>
<evidence type="ECO:0000256" key="9">
    <source>
        <dbReference type="ARBA" id="ARBA00022737"/>
    </source>
</evidence>
<comment type="similarity">
    <text evidence="5">Belongs to the TMTC family.</text>
</comment>
<feature type="transmembrane region" description="Helical" evidence="17">
    <location>
        <begin position="12"/>
        <end position="33"/>
    </location>
</feature>
<dbReference type="Gene3D" id="1.25.40.10">
    <property type="entry name" value="Tetratricopeptide repeat domain"/>
    <property type="match status" value="1"/>
</dbReference>
<dbReference type="InterPro" id="IPR011990">
    <property type="entry name" value="TPR-like_helical_dom_sf"/>
</dbReference>
<reference evidence="19" key="1">
    <citation type="submission" date="2020-11" db="EMBL/GenBank/DDBJ databases">
        <authorList>
            <person name="Tran Van P."/>
        </authorList>
    </citation>
    <scope>NUCLEOTIDE SEQUENCE</scope>
</reference>
<evidence type="ECO:0000256" key="16">
    <source>
        <dbReference type="PROSITE-ProRule" id="PRU00339"/>
    </source>
</evidence>
<dbReference type="Pfam" id="PF13414">
    <property type="entry name" value="TPR_11"/>
    <property type="match status" value="1"/>
</dbReference>
<evidence type="ECO:0000256" key="14">
    <source>
        <dbReference type="ARBA" id="ARBA00045085"/>
    </source>
</evidence>
<feature type="transmembrane region" description="Helical" evidence="17">
    <location>
        <begin position="406"/>
        <end position="424"/>
    </location>
</feature>
<evidence type="ECO:0000256" key="1">
    <source>
        <dbReference type="ARBA" id="ARBA00003582"/>
    </source>
</evidence>
<keyword evidence="20" id="KW-1185">Reference proteome</keyword>
<feature type="repeat" description="TPR" evidence="16">
    <location>
        <begin position="617"/>
        <end position="650"/>
    </location>
</feature>
<comment type="subcellular location">
    <subcellularLocation>
        <location evidence="3">Endoplasmic reticulum</location>
    </subcellularLocation>
    <subcellularLocation>
        <location evidence="2">Membrane</location>
        <topology evidence="2">Multi-pass membrane protein</topology>
    </subcellularLocation>
</comment>
<evidence type="ECO:0000256" key="11">
    <source>
        <dbReference type="ARBA" id="ARBA00022824"/>
    </source>
</evidence>
<feature type="transmembrane region" description="Helical" evidence="17">
    <location>
        <begin position="342"/>
        <end position="360"/>
    </location>
</feature>
<keyword evidence="11" id="KW-0256">Endoplasmic reticulum</keyword>
<evidence type="ECO:0000256" key="10">
    <source>
        <dbReference type="ARBA" id="ARBA00022803"/>
    </source>
</evidence>
<keyword evidence="12 17" id="KW-1133">Transmembrane helix</keyword>
<dbReference type="PROSITE" id="PS50293">
    <property type="entry name" value="TPR_REGION"/>
    <property type="match status" value="1"/>
</dbReference>
<dbReference type="PANTHER" id="PTHR44227:SF3">
    <property type="entry name" value="PROTEIN O-MANNOSYL-TRANSFERASE TMTC4"/>
    <property type="match status" value="1"/>
</dbReference>
<name>A0A7R9LX11_9ACAR</name>
<feature type="transmembrane region" description="Helical" evidence="17">
    <location>
        <begin position="380"/>
        <end position="400"/>
    </location>
</feature>
<feature type="transmembrane region" description="Helical" evidence="17">
    <location>
        <begin position="106"/>
        <end position="127"/>
    </location>
</feature>
<organism evidence="19">
    <name type="scientific">Oppiella nova</name>
    <dbReference type="NCBI Taxonomy" id="334625"/>
    <lineage>
        <taxon>Eukaryota</taxon>
        <taxon>Metazoa</taxon>
        <taxon>Ecdysozoa</taxon>
        <taxon>Arthropoda</taxon>
        <taxon>Chelicerata</taxon>
        <taxon>Arachnida</taxon>
        <taxon>Acari</taxon>
        <taxon>Acariformes</taxon>
        <taxon>Sarcoptiformes</taxon>
        <taxon>Oribatida</taxon>
        <taxon>Brachypylina</taxon>
        <taxon>Oppioidea</taxon>
        <taxon>Oppiidae</taxon>
        <taxon>Oppiella</taxon>
    </lineage>
</organism>
<evidence type="ECO:0000256" key="8">
    <source>
        <dbReference type="ARBA" id="ARBA00022692"/>
    </source>
</evidence>
<dbReference type="InterPro" id="IPR019734">
    <property type="entry name" value="TPR_rpt"/>
</dbReference>
<dbReference type="SUPFAM" id="SSF48452">
    <property type="entry name" value="TPR-like"/>
    <property type="match status" value="1"/>
</dbReference>
<dbReference type="InterPro" id="IPR052346">
    <property type="entry name" value="O-mannosyl-transferase_TMTC"/>
</dbReference>
<dbReference type="GO" id="GO:0016020">
    <property type="term" value="C:membrane"/>
    <property type="evidence" value="ECO:0007669"/>
    <property type="project" value="UniProtKB-SubCell"/>
</dbReference>
<feature type="repeat" description="TPR" evidence="16">
    <location>
        <begin position="685"/>
        <end position="718"/>
    </location>
</feature>
<evidence type="ECO:0000256" key="17">
    <source>
        <dbReference type="SAM" id="Phobius"/>
    </source>
</evidence>
<dbReference type="InterPro" id="IPR013105">
    <property type="entry name" value="TPR_2"/>
</dbReference>
<dbReference type="Pfam" id="PF13181">
    <property type="entry name" value="TPR_8"/>
    <property type="match status" value="1"/>
</dbReference>
<protein>
    <recommendedName>
        <fullName evidence="6">dolichyl-phosphate-mannose--protein mannosyltransferase</fullName>
        <ecNumber evidence="6">2.4.1.109</ecNumber>
    </recommendedName>
</protein>
<keyword evidence="7" id="KW-0808">Transferase</keyword>
<evidence type="ECO:0000256" key="7">
    <source>
        <dbReference type="ARBA" id="ARBA00022679"/>
    </source>
</evidence>
<comment type="catalytic activity">
    <reaction evidence="14">
        <text>a di-trans,poly-cis-dolichyl beta-D-mannosyl phosphate + L-threonyl-[protein] = 3-O-(alpha-D-mannosyl)-L-threonyl-[protein] + a di-trans,poly-cis-dolichyl phosphate + H(+)</text>
        <dbReference type="Rhea" id="RHEA:53396"/>
        <dbReference type="Rhea" id="RHEA-COMP:11060"/>
        <dbReference type="Rhea" id="RHEA-COMP:13547"/>
        <dbReference type="Rhea" id="RHEA-COMP:19498"/>
        <dbReference type="Rhea" id="RHEA-COMP:19501"/>
        <dbReference type="ChEBI" id="CHEBI:15378"/>
        <dbReference type="ChEBI" id="CHEBI:30013"/>
        <dbReference type="ChEBI" id="CHEBI:57683"/>
        <dbReference type="ChEBI" id="CHEBI:58211"/>
        <dbReference type="ChEBI" id="CHEBI:137323"/>
        <dbReference type="EC" id="2.4.1.109"/>
    </reaction>
</comment>
<dbReference type="GO" id="GO:0030968">
    <property type="term" value="P:endoplasmic reticulum unfolded protein response"/>
    <property type="evidence" value="ECO:0007669"/>
    <property type="project" value="TreeGrafter"/>
</dbReference>
<dbReference type="UniPathway" id="UPA00378"/>
<evidence type="ECO:0000313" key="20">
    <source>
        <dbReference type="Proteomes" id="UP000728032"/>
    </source>
</evidence>
<dbReference type="AlphaFoldDB" id="A0A7R9LX11"/>
<comment type="catalytic activity">
    <reaction evidence="15">
        <text>a di-trans,poly-cis-dolichyl beta-D-mannosyl phosphate + L-seryl-[protein] = 3-O-(alpha-D-mannosyl)-L-seryl-[protein] + a di-trans,poly-cis-dolichyl phosphate + H(+)</text>
        <dbReference type="Rhea" id="RHEA:17377"/>
        <dbReference type="Rhea" id="RHEA-COMP:9863"/>
        <dbReference type="Rhea" id="RHEA-COMP:13546"/>
        <dbReference type="Rhea" id="RHEA-COMP:19498"/>
        <dbReference type="Rhea" id="RHEA-COMP:19501"/>
        <dbReference type="ChEBI" id="CHEBI:15378"/>
        <dbReference type="ChEBI" id="CHEBI:29999"/>
        <dbReference type="ChEBI" id="CHEBI:57683"/>
        <dbReference type="ChEBI" id="CHEBI:58211"/>
        <dbReference type="ChEBI" id="CHEBI:137321"/>
        <dbReference type="EC" id="2.4.1.109"/>
    </reaction>
</comment>
<dbReference type="OrthoDB" id="19588at2759"/>
<comment type="pathway">
    <text evidence="4">Protein modification; protein glycosylation.</text>
</comment>
<sequence>MTNFETLLRHKNLVICLASMACYWVSLLAEFVFDDTEAILNNKDVMSDTTVSEVFVNDFWGTKMAHNSSHKSFRPLTVLTFRLIRHLNELIHTTTDPMTESQLNPYLYHLSNLIFYAMNNCFLFDVLNKLLNTFCAHKQSMDQTPVLDTNQRSAFLTTILFTCHPIHSESVRYSPFSHSMSSVVIVSYHMSVSQVCACVGLADLMSSLVALTSLLVYIQFTNSLTIAMLLKEQGITLIGLCVILDIILLFDRKCHIDYKLLLYRTIFLSLGTFVLLVSRIVIMDFKGPHFQRGDNPSSFQESLYLRIINFNYIYAINAWILLYPDWLCFDWSMTCIPLIQSLLDLRIIFIAILWITLLLVLKSSVCHNNCNIRRQLQISIAFGCVSFVPSSNIFFSVGFVVAERALFLPSIGYLLLIISGFQLLEKRFVSYSRRNFDWINEKRLFESGLDVCPLNAKVHYNIAKNAADFGFKDKAINEYREAIQKRFVSYSRRNFDWINEKRLFESGLDVCPLNAKVHYNIAKNAADFGFKDKAINEYREAIRLNPDYEHAFNNLGNLLKDSGNLEESKQLLISAVKIRPTFAAAWMNLGIVEMALKQYKEAEISYLNAIKHRTRYADCYYNLGNLYVKQKRFDDAYRVWRNATQLKPKLLSAFNNLILMLDNTGRYESAYLIALEALEYHSNESSLHFNVANVLGKMGKFNESEIHFEKAIALSPQKANYFANLGVLYHRWKDYPKALNK</sequence>
<evidence type="ECO:0000256" key="5">
    <source>
        <dbReference type="ARBA" id="ARBA00007882"/>
    </source>
</evidence>
<dbReference type="EC" id="2.4.1.109" evidence="6"/>
<feature type="transmembrane region" description="Helical" evidence="17">
    <location>
        <begin position="303"/>
        <end position="322"/>
    </location>
</feature>
<keyword evidence="9" id="KW-0677">Repeat</keyword>
<evidence type="ECO:0000256" key="3">
    <source>
        <dbReference type="ARBA" id="ARBA00004240"/>
    </source>
</evidence>
<keyword evidence="10 16" id="KW-0802">TPR repeat</keyword>
<evidence type="ECO:0000256" key="12">
    <source>
        <dbReference type="ARBA" id="ARBA00022989"/>
    </source>
</evidence>
<feature type="transmembrane region" description="Helical" evidence="17">
    <location>
        <begin position="262"/>
        <end position="282"/>
    </location>
</feature>
<accession>A0A7R9LX11</accession>
<dbReference type="GO" id="GO:0005783">
    <property type="term" value="C:endoplasmic reticulum"/>
    <property type="evidence" value="ECO:0007669"/>
    <property type="project" value="UniProtKB-SubCell"/>
</dbReference>
<evidence type="ECO:0000256" key="2">
    <source>
        <dbReference type="ARBA" id="ARBA00004141"/>
    </source>
</evidence>
<proteinExistence type="inferred from homology"/>
<dbReference type="PROSITE" id="PS50005">
    <property type="entry name" value="TPR"/>
    <property type="match status" value="3"/>
</dbReference>
<dbReference type="PANTHER" id="PTHR44227">
    <property type="match status" value="1"/>
</dbReference>
<keyword evidence="13 17" id="KW-0472">Membrane</keyword>
<dbReference type="EMBL" id="OC918394">
    <property type="protein sequence ID" value="CAD7649311.1"/>
    <property type="molecule type" value="Genomic_DNA"/>
</dbReference>
<evidence type="ECO:0000256" key="13">
    <source>
        <dbReference type="ARBA" id="ARBA00023136"/>
    </source>
</evidence>
<dbReference type="SMART" id="SM00028">
    <property type="entry name" value="TPR"/>
    <property type="match status" value="6"/>
</dbReference>
<evidence type="ECO:0000256" key="6">
    <source>
        <dbReference type="ARBA" id="ARBA00012839"/>
    </source>
</evidence>
<dbReference type="EMBL" id="CAJPVJ010003569">
    <property type="protein sequence ID" value="CAG2167724.1"/>
    <property type="molecule type" value="Genomic_DNA"/>
</dbReference>
<feature type="domain" description="DUF1736" evidence="18">
    <location>
        <begin position="285"/>
        <end position="357"/>
    </location>
</feature>
<dbReference type="InterPro" id="IPR013618">
    <property type="entry name" value="TMTC_DUF1736"/>
</dbReference>
<feature type="repeat" description="TPR" evidence="16">
    <location>
        <begin position="515"/>
        <end position="548"/>
    </location>
</feature>
<dbReference type="Pfam" id="PF07719">
    <property type="entry name" value="TPR_2"/>
    <property type="match status" value="1"/>
</dbReference>
<feature type="transmembrane region" description="Helical" evidence="17">
    <location>
        <begin position="234"/>
        <end position="250"/>
    </location>
</feature>
<dbReference type="Proteomes" id="UP000728032">
    <property type="component" value="Unassembled WGS sequence"/>
</dbReference>
<gene>
    <name evidence="19" type="ORF">ONB1V03_LOCUS7221</name>
</gene>
<evidence type="ECO:0000313" key="19">
    <source>
        <dbReference type="EMBL" id="CAD7649311.1"/>
    </source>
</evidence>